<comment type="caution">
    <text evidence="4">The sequence shown here is derived from an EMBL/GenBank/DDBJ whole genome shotgun (WGS) entry which is preliminary data.</text>
</comment>
<feature type="compositionally biased region" description="Basic and acidic residues" evidence="1">
    <location>
        <begin position="381"/>
        <end position="391"/>
    </location>
</feature>
<feature type="region of interest" description="Disordered" evidence="1">
    <location>
        <begin position="1"/>
        <end position="151"/>
    </location>
</feature>
<evidence type="ECO:0000256" key="2">
    <source>
        <dbReference type="SAM" id="Phobius"/>
    </source>
</evidence>
<dbReference type="Pfam" id="PF00226">
    <property type="entry name" value="DnaJ"/>
    <property type="match status" value="1"/>
</dbReference>
<dbReference type="SUPFAM" id="SSF46565">
    <property type="entry name" value="Chaperone J-domain"/>
    <property type="match status" value="1"/>
</dbReference>
<feature type="region of interest" description="Disordered" evidence="1">
    <location>
        <begin position="381"/>
        <end position="431"/>
    </location>
</feature>
<organism evidence="4 5">
    <name type="scientific">Coptis chinensis</name>
    <dbReference type="NCBI Taxonomy" id="261450"/>
    <lineage>
        <taxon>Eukaryota</taxon>
        <taxon>Viridiplantae</taxon>
        <taxon>Streptophyta</taxon>
        <taxon>Embryophyta</taxon>
        <taxon>Tracheophyta</taxon>
        <taxon>Spermatophyta</taxon>
        <taxon>Magnoliopsida</taxon>
        <taxon>Ranunculales</taxon>
        <taxon>Ranunculaceae</taxon>
        <taxon>Coptidoideae</taxon>
        <taxon>Coptis</taxon>
    </lineage>
</organism>
<keyword evidence="2" id="KW-1133">Transmembrane helix</keyword>
<evidence type="ECO:0000313" key="5">
    <source>
        <dbReference type="Proteomes" id="UP000631114"/>
    </source>
</evidence>
<dbReference type="PROSITE" id="PS00636">
    <property type="entry name" value="DNAJ_1"/>
    <property type="match status" value="1"/>
</dbReference>
<dbReference type="InterPro" id="IPR036869">
    <property type="entry name" value="J_dom_sf"/>
</dbReference>
<feature type="region of interest" description="Disordered" evidence="1">
    <location>
        <begin position="634"/>
        <end position="672"/>
    </location>
</feature>
<feature type="compositionally biased region" description="Polar residues" evidence="1">
    <location>
        <begin position="128"/>
        <end position="138"/>
    </location>
</feature>
<keyword evidence="5" id="KW-1185">Reference proteome</keyword>
<keyword evidence="2" id="KW-0812">Transmembrane</keyword>
<feature type="domain" description="J" evidence="3">
    <location>
        <begin position="446"/>
        <end position="513"/>
    </location>
</feature>
<feature type="transmembrane region" description="Helical" evidence="2">
    <location>
        <begin position="312"/>
        <end position="330"/>
    </location>
</feature>
<dbReference type="SMART" id="SM00271">
    <property type="entry name" value="DnaJ"/>
    <property type="match status" value="1"/>
</dbReference>
<evidence type="ECO:0000256" key="1">
    <source>
        <dbReference type="SAM" id="MobiDB-lite"/>
    </source>
</evidence>
<keyword evidence="2" id="KW-0472">Membrane</keyword>
<reference evidence="4 5" key="1">
    <citation type="submission" date="2020-10" db="EMBL/GenBank/DDBJ databases">
        <title>The Coptis chinensis genome and diversification of protoberbering-type alkaloids.</title>
        <authorList>
            <person name="Wang B."/>
            <person name="Shu S."/>
            <person name="Song C."/>
            <person name="Liu Y."/>
        </authorList>
    </citation>
    <scope>NUCLEOTIDE SEQUENCE [LARGE SCALE GENOMIC DNA]</scope>
    <source>
        <strain evidence="4">HL-2020</strain>
        <tissue evidence="4">Leaf</tissue>
    </source>
</reference>
<dbReference type="PANTHER" id="PTHR45270:SF4">
    <property type="entry name" value="CHAPERONE DNAJ-DOMAIN SUPERFAMILY PROTEIN"/>
    <property type="match status" value="1"/>
</dbReference>
<dbReference type="Proteomes" id="UP000631114">
    <property type="component" value="Unassembled WGS sequence"/>
</dbReference>
<evidence type="ECO:0000259" key="3">
    <source>
        <dbReference type="PROSITE" id="PS50076"/>
    </source>
</evidence>
<gene>
    <name evidence="4" type="ORF">IFM89_015310</name>
</gene>
<dbReference type="PRINTS" id="PR00625">
    <property type="entry name" value="JDOMAIN"/>
</dbReference>
<dbReference type="PROSITE" id="PS50076">
    <property type="entry name" value="DNAJ_2"/>
    <property type="match status" value="1"/>
</dbReference>
<accession>A0A835IQA0</accession>
<protein>
    <recommendedName>
        <fullName evidence="3">J domain-containing protein</fullName>
    </recommendedName>
</protein>
<name>A0A835IQA0_9MAGN</name>
<evidence type="ECO:0000313" key="4">
    <source>
        <dbReference type="EMBL" id="KAF9620913.1"/>
    </source>
</evidence>
<proteinExistence type="predicted"/>
<feature type="transmembrane region" description="Helical" evidence="2">
    <location>
        <begin position="217"/>
        <end position="237"/>
    </location>
</feature>
<feature type="compositionally biased region" description="Polar residues" evidence="1">
    <location>
        <begin position="396"/>
        <end position="412"/>
    </location>
</feature>
<dbReference type="EMBL" id="JADFTS010000002">
    <property type="protein sequence ID" value="KAF9620913.1"/>
    <property type="molecule type" value="Genomic_DNA"/>
</dbReference>
<feature type="transmembrane region" description="Helical" evidence="2">
    <location>
        <begin position="284"/>
        <end position="306"/>
    </location>
</feature>
<dbReference type="OrthoDB" id="1507364at2759"/>
<dbReference type="AlphaFoldDB" id="A0A835IQA0"/>
<dbReference type="Pfam" id="PF14901">
    <property type="entry name" value="Jiv90"/>
    <property type="match status" value="1"/>
</dbReference>
<dbReference type="CDD" id="cd06257">
    <property type="entry name" value="DnaJ"/>
    <property type="match status" value="1"/>
</dbReference>
<feature type="compositionally biased region" description="Polar residues" evidence="1">
    <location>
        <begin position="1"/>
        <end position="10"/>
    </location>
</feature>
<dbReference type="InterPro" id="IPR032843">
    <property type="entry name" value="Jiv"/>
</dbReference>
<dbReference type="InterPro" id="IPR001623">
    <property type="entry name" value="DnaJ_domain"/>
</dbReference>
<feature type="compositionally biased region" description="Acidic residues" evidence="1">
    <location>
        <begin position="651"/>
        <end position="663"/>
    </location>
</feature>
<dbReference type="PANTHER" id="PTHR45270">
    <property type="entry name" value="OS03G0832900 PROTEIN"/>
    <property type="match status" value="1"/>
</dbReference>
<dbReference type="Gene3D" id="1.10.287.110">
    <property type="entry name" value="DnaJ domain"/>
    <property type="match status" value="1"/>
</dbReference>
<feature type="transmembrane region" description="Helical" evidence="2">
    <location>
        <begin position="257"/>
        <end position="277"/>
    </location>
</feature>
<sequence>MARKGNQQRNSLDRHSSNQKVQISDSCGGPLAEETENINRGVEVNGVGVPIGNKIDNPAVDRTNKKKVLNNEKKSNKKSRKAPVKEQPVPDKVPDSEQSVTESGNLRPREDVQDPSAFDVSQLRGSDRTSLGSDQGSVGSKDGLGCSQNGLSTEDVMEGSGPFDTMVSKYLGASALSILKAACGWLESKKPLFTTLTAILFGVGDYIRLKSEQAYPIIWKWLGHFGNLILLISMVWLDCSLRGFVSFMRLGTTSFFVVFWCGILSLIAMVGISKFLLIMGVATLVAFFVGLMLAALVVAILATVFLWMYGSFWTTGLVTLLGGLGFKMHYERFALLSTTIYSIYCAKTYVGWLGLFLGLNLSFISSDILIHFLQRNMNDHSRSSRPHEETAGWKNQPGSFSSDPMHASSETFGRSVDRDSGVPSTGGDDAELTSGDEIVRLLNSTDHYAALGLLRYETVDLSLLKREYRRKAMLVHPDKNMGNEKAAEAFKKLQNAYEVLLDSLKRKAYDDELRREELLNWFRRSQNISLQNGKTGLFASGFSHSTEDLQGDSRRIACKKCGSFHIWIHTSRSKSKARWCQDCNDFHQAKDGDGWVEQSSHPFFFGLLQKPSVRNTLGWGLFTSDMDIDHVVHTPTDDTAVGHNSGNLVGDDGDHDDYGDAEESSGSCSVVD</sequence>
<dbReference type="InterPro" id="IPR018253">
    <property type="entry name" value="DnaJ_domain_CS"/>
</dbReference>